<dbReference type="EMBL" id="MTHB01000165">
    <property type="protein sequence ID" value="OXC75632.1"/>
    <property type="molecule type" value="Genomic_DNA"/>
</dbReference>
<reference evidence="2" key="1">
    <citation type="submission" date="2017-01" db="EMBL/GenBank/DDBJ databases">
        <title>Genome Analysis of Deinococcus marmoris KOPRI26562.</title>
        <authorList>
            <person name="Kim J.H."/>
            <person name="Oh H.-M."/>
        </authorList>
    </citation>
    <scope>NUCLEOTIDE SEQUENCE [LARGE SCALE GENOMIC DNA]</scope>
    <source>
        <strain evidence="2">PAMC 26633</strain>
    </source>
</reference>
<evidence type="ECO:0000313" key="1">
    <source>
        <dbReference type="EMBL" id="OXC75632.1"/>
    </source>
</evidence>
<gene>
    <name evidence="1" type="ORF">BSU04_25725</name>
</gene>
<dbReference type="Proteomes" id="UP000214720">
    <property type="component" value="Unassembled WGS sequence"/>
</dbReference>
<evidence type="ECO:0000313" key="2">
    <source>
        <dbReference type="Proteomes" id="UP000214720"/>
    </source>
</evidence>
<sequence>MFESLLESSAWRWPPCDVARTPAYHRDVPEHFTFPVATFVSPLA</sequence>
<comment type="caution">
    <text evidence="1">The sequence shown here is derived from an EMBL/GenBank/DDBJ whole genome shotgun (WGS) entry which is preliminary data.</text>
</comment>
<protein>
    <submittedName>
        <fullName evidence="1">Uncharacterized protein</fullName>
    </submittedName>
</protein>
<accession>A0A226WWR1</accession>
<organism evidence="1 2">
    <name type="scientific">Caballeronia sordidicola</name>
    <name type="common">Burkholderia sordidicola</name>
    <dbReference type="NCBI Taxonomy" id="196367"/>
    <lineage>
        <taxon>Bacteria</taxon>
        <taxon>Pseudomonadati</taxon>
        <taxon>Pseudomonadota</taxon>
        <taxon>Betaproteobacteria</taxon>
        <taxon>Burkholderiales</taxon>
        <taxon>Burkholderiaceae</taxon>
        <taxon>Caballeronia</taxon>
    </lineage>
</organism>
<dbReference type="AlphaFoldDB" id="A0A226WWR1"/>
<name>A0A226WWR1_CABSO</name>
<proteinExistence type="predicted"/>